<dbReference type="InterPro" id="IPR002376">
    <property type="entry name" value="Formyl_transf_N"/>
</dbReference>
<dbReference type="SUPFAM" id="SSF50486">
    <property type="entry name" value="FMT C-terminal domain-like"/>
    <property type="match status" value="1"/>
</dbReference>
<evidence type="ECO:0000256" key="3">
    <source>
        <dbReference type="ARBA" id="ARBA00012261"/>
    </source>
</evidence>
<dbReference type="GO" id="GO:0004479">
    <property type="term" value="F:methionyl-tRNA formyltransferase activity"/>
    <property type="evidence" value="ECO:0007669"/>
    <property type="project" value="UniProtKB-EC"/>
</dbReference>
<evidence type="ECO:0000256" key="6">
    <source>
        <dbReference type="ARBA" id="ARBA00022917"/>
    </source>
</evidence>
<dbReference type="EC" id="2.1.2.9" evidence="3"/>
<dbReference type="CDD" id="cd08646">
    <property type="entry name" value="FMT_core_Met-tRNA-FMT_N"/>
    <property type="match status" value="1"/>
</dbReference>
<dbReference type="InterPro" id="IPR036477">
    <property type="entry name" value="Formyl_transf_N_sf"/>
</dbReference>
<name>A0AAV8W5Y9_9CUCU</name>
<evidence type="ECO:0000256" key="7">
    <source>
        <dbReference type="ARBA" id="ARBA00022946"/>
    </source>
</evidence>
<keyword evidence="6" id="KW-0648">Protein biosynthesis</keyword>
<evidence type="ECO:0000313" key="14">
    <source>
        <dbReference type="Proteomes" id="UP001159042"/>
    </source>
</evidence>
<keyword evidence="14" id="KW-1185">Reference proteome</keyword>
<dbReference type="AlphaFoldDB" id="A0AAV8W5Y9"/>
<proteinExistence type="inferred from homology"/>
<dbReference type="EMBL" id="JANEYG010000008">
    <property type="protein sequence ID" value="KAJ8922037.1"/>
    <property type="molecule type" value="Genomic_DNA"/>
</dbReference>
<dbReference type="NCBIfam" id="TIGR00460">
    <property type="entry name" value="fmt"/>
    <property type="match status" value="1"/>
</dbReference>
<feature type="domain" description="Formyl transferase C-terminal" evidence="12">
    <location>
        <begin position="221"/>
        <end position="328"/>
    </location>
</feature>
<comment type="subcellular location">
    <subcellularLocation>
        <location evidence="1">Mitochondrion</location>
    </subcellularLocation>
</comment>
<sequence>MKIELLKAVKSLKFNYRRLQDVLTRKPPWNVLFFGTDEFSVYSLKALYNEYNHGTVLRKLEIVTTTKGKPNPVRQYAEEQKLLLHSWPVEVPDSSFDIGLVVSFGHLIPEVVINQFPLGMLNVHASLLPRWRGAAPIIYALANGDTETGVTIMRIRPKQFDIGEILAQSKIPVGSDMKMPELYAELGDLGARVLVDCLRSLPEKLAKARPQSSEGVTLAPKVTSEFAVIHWESMTSREVYNRERALTSLFPLTTSWHGIPVKLIGVTDFSEIGVSDVDGALLKPGFVKYDRERKVLMVVCANRTWVGVGKVGVYGRKAMRAVDFDNGYIKKVAVHNRYFNSSF</sequence>
<evidence type="ECO:0000256" key="10">
    <source>
        <dbReference type="ARBA" id="ARBA00057846"/>
    </source>
</evidence>
<dbReference type="FunFam" id="3.40.50.12230:FF:000003">
    <property type="entry name" value="methionyl-tRNA formyltransferase, mitochondrial"/>
    <property type="match status" value="1"/>
</dbReference>
<comment type="similarity">
    <text evidence="2">Belongs to the Fmt family.</text>
</comment>
<evidence type="ECO:0000256" key="5">
    <source>
        <dbReference type="ARBA" id="ARBA00022679"/>
    </source>
</evidence>
<protein>
    <recommendedName>
        <fullName evidence="4">Methionyl-tRNA formyltransferase, mitochondrial</fullName>
        <ecNumber evidence="3">2.1.2.9</ecNumber>
    </recommendedName>
</protein>
<keyword evidence="8" id="KW-0496">Mitochondrion</keyword>
<evidence type="ECO:0000256" key="1">
    <source>
        <dbReference type="ARBA" id="ARBA00004173"/>
    </source>
</evidence>
<feature type="domain" description="Formyl transferase N-terminal" evidence="11">
    <location>
        <begin position="95"/>
        <end position="197"/>
    </location>
</feature>
<evidence type="ECO:0000256" key="2">
    <source>
        <dbReference type="ARBA" id="ARBA00010699"/>
    </source>
</evidence>
<gene>
    <name evidence="13" type="ORF">NQ315_008677</name>
</gene>
<evidence type="ECO:0000256" key="9">
    <source>
        <dbReference type="ARBA" id="ARBA00052555"/>
    </source>
</evidence>
<evidence type="ECO:0000313" key="13">
    <source>
        <dbReference type="EMBL" id="KAJ8922037.1"/>
    </source>
</evidence>
<dbReference type="Pfam" id="PF00551">
    <property type="entry name" value="Formyl_trans_N"/>
    <property type="match status" value="1"/>
</dbReference>
<accession>A0AAV8W5Y9</accession>
<evidence type="ECO:0000259" key="11">
    <source>
        <dbReference type="Pfam" id="PF00551"/>
    </source>
</evidence>
<dbReference type="GO" id="GO:0005739">
    <property type="term" value="C:mitochondrion"/>
    <property type="evidence" value="ECO:0007669"/>
    <property type="project" value="UniProtKB-SubCell"/>
</dbReference>
<dbReference type="InterPro" id="IPR041711">
    <property type="entry name" value="Met-tRNA-FMT_N"/>
</dbReference>
<keyword evidence="5" id="KW-0808">Transferase</keyword>
<dbReference type="PANTHER" id="PTHR11138:SF5">
    <property type="entry name" value="METHIONYL-TRNA FORMYLTRANSFERASE, MITOCHONDRIAL"/>
    <property type="match status" value="1"/>
</dbReference>
<dbReference type="PANTHER" id="PTHR11138">
    <property type="entry name" value="METHIONYL-TRNA FORMYLTRANSFERASE"/>
    <property type="match status" value="1"/>
</dbReference>
<evidence type="ECO:0000259" key="12">
    <source>
        <dbReference type="Pfam" id="PF02911"/>
    </source>
</evidence>
<keyword evidence="7" id="KW-0809">Transit peptide</keyword>
<dbReference type="Pfam" id="PF02911">
    <property type="entry name" value="Formyl_trans_C"/>
    <property type="match status" value="1"/>
</dbReference>
<dbReference type="InterPro" id="IPR005793">
    <property type="entry name" value="Formyl_trans_C"/>
</dbReference>
<comment type="catalytic activity">
    <reaction evidence="9">
        <text>L-methionyl-tRNA(fMet) + (6R)-10-formyltetrahydrofolate = N-formyl-L-methionyl-tRNA(fMet) + (6S)-5,6,7,8-tetrahydrofolate + H(+)</text>
        <dbReference type="Rhea" id="RHEA:24380"/>
        <dbReference type="Rhea" id="RHEA-COMP:9952"/>
        <dbReference type="Rhea" id="RHEA-COMP:9953"/>
        <dbReference type="ChEBI" id="CHEBI:15378"/>
        <dbReference type="ChEBI" id="CHEBI:57453"/>
        <dbReference type="ChEBI" id="CHEBI:78530"/>
        <dbReference type="ChEBI" id="CHEBI:78844"/>
        <dbReference type="ChEBI" id="CHEBI:195366"/>
        <dbReference type="EC" id="2.1.2.9"/>
    </reaction>
    <physiologicalReaction direction="left-to-right" evidence="9">
        <dbReference type="Rhea" id="RHEA:24381"/>
    </physiologicalReaction>
</comment>
<dbReference type="Proteomes" id="UP001159042">
    <property type="component" value="Unassembled WGS sequence"/>
</dbReference>
<comment type="caution">
    <text evidence="13">The sequence shown here is derived from an EMBL/GenBank/DDBJ whole genome shotgun (WGS) entry which is preliminary data.</text>
</comment>
<dbReference type="Gene3D" id="3.40.50.12230">
    <property type="match status" value="1"/>
</dbReference>
<dbReference type="InterPro" id="IPR011034">
    <property type="entry name" value="Formyl_transferase-like_C_sf"/>
</dbReference>
<comment type="function">
    <text evidence="10">Methionyl-tRNA formyltransferase that formylates methionyl-tRNA in mitochondria and is crucial for translation initiation.</text>
</comment>
<dbReference type="SUPFAM" id="SSF53328">
    <property type="entry name" value="Formyltransferase"/>
    <property type="match status" value="1"/>
</dbReference>
<evidence type="ECO:0000256" key="8">
    <source>
        <dbReference type="ARBA" id="ARBA00023128"/>
    </source>
</evidence>
<organism evidence="13 14">
    <name type="scientific">Exocentrus adspersus</name>
    <dbReference type="NCBI Taxonomy" id="1586481"/>
    <lineage>
        <taxon>Eukaryota</taxon>
        <taxon>Metazoa</taxon>
        <taxon>Ecdysozoa</taxon>
        <taxon>Arthropoda</taxon>
        <taxon>Hexapoda</taxon>
        <taxon>Insecta</taxon>
        <taxon>Pterygota</taxon>
        <taxon>Neoptera</taxon>
        <taxon>Endopterygota</taxon>
        <taxon>Coleoptera</taxon>
        <taxon>Polyphaga</taxon>
        <taxon>Cucujiformia</taxon>
        <taxon>Chrysomeloidea</taxon>
        <taxon>Cerambycidae</taxon>
        <taxon>Lamiinae</taxon>
        <taxon>Acanthocinini</taxon>
        <taxon>Exocentrus</taxon>
    </lineage>
</organism>
<reference evidence="13 14" key="1">
    <citation type="journal article" date="2023" name="Insect Mol. Biol.">
        <title>Genome sequencing provides insights into the evolution of gene families encoding plant cell wall-degrading enzymes in longhorned beetles.</title>
        <authorList>
            <person name="Shin N.R."/>
            <person name="Okamura Y."/>
            <person name="Kirsch R."/>
            <person name="Pauchet Y."/>
        </authorList>
    </citation>
    <scope>NUCLEOTIDE SEQUENCE [LARGE SCALE GENOMIC DNA]</scope>
    <source>
        <strain evidence="13">EAD_L_NR</strain>
    </source>
</reference>
<evidence type="ECO:0000256" key="4">
    <source>
        <dbReference type="ARBA" id="ARBA00014185"/>
    </source>
</evidence>
<dbReference type="InterPro" id="IPR005794">
    <property type="entry name" value="Fmt"/>
</dbReference>